<dbReference type="OrthoDB" id="4378831at2"/>
<gene>
    <name evidence="4" type="ORF">SAMN05216193_112116</name>
</gene>
<dbReference type="EMBL" id="FNIJ01000012">
    <property type="protein sequence ID" value="SDO53115.1"/>
    <property type="molecule type" value="Genomic_DNA"/>
</dbReference>
<reference evidence="5" key="1">
    <citation type="submission" date="2016-10" db="EMBL/GenBank/DDBJ databases">
        <authorList>
            <person name="Varghese N."/>
            <person name="Submissions S."/>
        </authorList>
    </citation>
    <scope>NUCLEOTIDE SEQUENCE [LARGE SCALE GENOMIC DNA]</scope>
    <source>
        <strain evidence="5">JCM 21621</strain>
    </source>
</reference>
<feature type="compositionally biased region" description="Polar residues" evidence="1">
    <location>
        <begin position="446"/>
        <end position="458"/>
    </location>
</feature>
<dbReference type="InterPro" id="IPR018712">
    <property type="entry name" value="Tle1-like_cat"/>
</dbReference>
<feature type="region of interest" description="Disordered" evidence="1">
    <location>
        <begin position="445"/>
        <end position="489"/>
    </location>
</feature>
<evidence type="ECO:0000313" key="4">
    <source>
        <dbReference type="EMBL" id="SDO53115.1"/>
    </source>
</evidence>
<keyword evidence="5" id="KW-1185">Reference proteome</keyword>
<dbReference type="RefSeq" id="WP_084311658.1">
    <property type="nucleotide sequence ID" value="NZ_FNIJ01000012.1"/>
</dbReference>
<dbReference type="Proteomes" id="UP000242957">
    <property type="component" value="Unassembled WGS sequence"/>
</dbReference>
<evidence type="ECO:0000259" key="2">
    <source>
        <dbReference type="Pfam" id="PF09994"/>
    </source>
</evidence>
<sequence length="566" mass="62173">MSDALRFTVYFDGTGNNKDLNTPEGTQTNVARLYELDTAKGTNLALNSGHVPQQYDAHERSGQSEKVYFDGVGSQAGITPRSVLEGGTGLGGQERIDQAYDAIVAFHNKYPDQKVDVNIVGFSRGAAQARALANEFIERGVPKLDAQGRATGDYLIPPGRAHVNKLGIFDTVASFGNAYSDVHLGKDLAIGKNIDSTTHLVAMNEYRDTFRLTSALRNDDNSRIEELRFAGAHSQVGGGYRNDVLAAGPLAVMYDRLQAAGIELQPMRQEDVQRVEQYNELIKSTEKVHEALIDSRIKAGNEAFTRSADGAYQVVDNTPFPMQKGTLNVFARQNRPFEQEANGRGVIFENDDSLSKSKVQRGVEAVGDWFAQTAGKLKDGVAEFFGRYDRNTVEESIKQDDYDAALKELQQASALDQGRELESSLTSSRPDSQYIEGLNLQAVPLPQNTRPNQQADPHAQQRSDSFKAMEEKVRSHTPSATVGEASQGGRRTVSGLVVAMDDHHILQKVGQTSEFVIHDRRDCDPNRTYQVGKSTAIVHDKGIDDLARNLAPKLEQDAGLSKAMRR</sequence>
<feature type="domain" description="KfrB" evidence="3">
    <location>
        <begin position="493"/>
        <end position="542"/>
    </location>
</feature>
<dbReference type="GO" id="GO:0016787">
    <property type="term" value="F:hydrolase activity"/>
    <property type="evidence" value="ECO:0007669"/>
    <property type="project" value="UniProtKB-KW"/>
</dbReference>
<dbReference type="InterPro" id="IPR040782">
    <property type="entry name" value="KfrB"/>
</dbReference>
<evidence type="ECO:0000313" key="5">
    <source>
        <dbReference type="Proteomes" id="UP000242957"/>
    </source>
</evidence>
<dbReference type="AlphaFoldDB" id="A0A1H0KAZ5"/>
<dbReference type="Pfam" id="PF18790">
    <property type="entry name" value="KfrB"/>
    <property type="match status" value="1"/>
</dbReference>
<proteinExistence type="predicted"/>
<keyword evidence="4" id="KW-0378">Hydrolase</keyword>
<dbReference type="SUPFAM" id="SSF53474">
    <property type="entry name" value="alpha/beta-Hydrolases"/>
    <property type="match status" value="1"/>
</dbReference>
<evidence type="ECO:0000256" key="1">
    <source>
        <dbReference type="SAM" id="MobiDB-lite"/>
    </source>
</evidence>
<dbReference type="PANTHER" id="PTHR33840">
    <property type="match status" value="1"/>
</dbReference>
<feature type="compositionally biased region" description="Basic and acidic residues" evidence="1">
    <location>
        <begin position="459"/>
        <end position="474"/>
    </location>
</feature>
<feature type="domain" description="T6SS Phospholipase effector Tle1-like catalytic" evidence="2">
    <location>
        <begin position="161"/>
        <end position="255"/>
    </location>
</feature>
<accession>A0A1H0KAZ5</accession>
<dbReference type="InterPro" id="IPR029058">
    <property type="entry name" value="AB_hydrolase_fold"/>
</dbReference>
<dbReference type="PANTHER" id="PTHR33840:SF1">
    <property type="entry name" value="TLE1 PHOSPHOLIPASE DOMAIN-CONTAINING PROTEIN"/>
    <property type="match status" value="1"/>
</dbReference>
<dbReference type="STRING" id="198616.SAMN05216193_112116"/>
<feature type="domain" description="T6SS Phospholipase effector Tle1-like catalytic" evidence="2">
    <location>
        <begin position="7"/>
        <end position="136"/>
    </location>
</feature>
<evidence type="ECO:0000259" key="3">
    <source>
        <dbReference type="Pfam" id="PF18790"/>
    </source>
</evidence>
<dbReference type="Pfam" id="PF09994">
    <property type="entry name" value="T6SS_Tle1-like_cat"/>
    <property type="match status" value="2"/>
</dbReference>
<organism evidence="4 5">
    <name type="scientific">Pseudomonas jinjuensis</name>
    <dbReference type="NCBI Taxonomy" id="198616"/>
    <lineage>
        <taxon>Bacteria</taxon>
        <taxon>Pseudomonadati</taxon>
        <taxon>Pseudomonadota</taxon>
        <taxon>Gammaproteobacteria</taxon>
        <taxon>Pseudomonadales</taxon>
        <taxon>Pseudomonadaceae</taxon>
        <taxon>Pseudomonas</taxon>
    </lineage>
</organism>
<protein>
    <submittedName>
        <fullName evidence="4">Uncharacterized alpha/beta hydrolase domain</fullName>
    </submittedName>
</protein>
<name>A0A1H0KAZ5_9PSED</name>